<proteinExistence type="predicted"/>
<feature type="transmembrane region" description="Helical" evidence="1">
    <location>
        <begin position="7"/>
        <end position="25"/>
    </location>
</feature>
<feature type="transmembrane region" description="Helical" evidence="1">
    <location>
        <begin position="178"/>
        <end position="206"/>
    </location>
</feature>
<evidence type="ECO:0008006" key="3">
    <source>
        <dbReference type="Google" id="ProtNLM"/>
    </source>
</evidence>
<keyword evidence="1" id="KW-0812">Transmembrane</keyword>
<accession>A0A645BAM3</accession>
<keyword evidence="1" id="KW-1133">Transmembrane helix</keyword>
<dbReference type="EMBL" id="VSSQ01017680">
    <property type="protein sequence ID" value="MPM60203.1"/>
    <property type="molecule type" value="Genomic_DNA"/>
</dbReference>
<protein>
    <recommendedName>
        <fullName evidence="3">Colicin V production protein</fullName>
    </recommendedName>
</protein>
<sequence length="235" mass="25710">MNFIDIAILLILAITILGGLYRGFVSTVLNIGATIASLLFGRILIPLVSGIVKGSADLFNMLLYYTEGSEYVAITDVELTRAPIASISSEQLHTVLDNADMPIPMDRCVMKNIASEAFRDSGVTTLGDYFNQTIVCVVINILALVLLFIVLRLLFGFLLRGVEYGRGGFPVLSRGDGIIGAGLGLIHGVLMLFVIFLIVPVMLTVLPKLYEFLRESFFGEFFYQANFLLSIIPST</sequence>
<reference evidence="2" key="1">
    <citation type="submission" date="2019-08" db="EMBL/GenBank/DDBJ databases">
        <authorList>
            <person name="Kucharzyk K."/>
            <person name="Murdoch R.W."/>
            <person name="Higgins S."/>
            <person name="Loffler F."/>
        </authorList>
    </citation>
    <scope>NUCLEOTIDE SEQUENCE</scope>
</reference>
<name>A0A645BAM3_9ZZZZ</name>
<organism evidence="2">
    <name type="scientific">bioreactor metagenome</name>
    <dbReference type="NCBI Taxonomy" id="1076179"/>
    <lineage>
        <taxon>unclassified sequences</taxon>
        <taxon>metagenomes</taxon>
        <taxon>ecological metagenomes</taxon>
    </lineage>
</organism>
<dbReference type="AlphaFoldDB" id="A0A645BAM3"/>
<gene>
    <name evidence="2" type="ORF">SDC9_107051</name>
</gene>
<feature type="transmembrane region" description="Helical" evidence="1">
    <location>
        <begin position="134"/>
        <end position="158"/>
    </location>
</feature>
<evidence type="ECO:0000256" key="1">
    <source>
        <dbReference type="SAM" id="Phobius"/>
    </source>
</evidence>
<keyword evidence="1" id="KW-0472">Membrane</keyword>
<evidence type="ECO:0000313" key="2">
    <source>
        <dbReference type="EMBL" id="MPM60203.1"/>
    </source>
</evidence>
<comment type="caution">
    <text evidence="2">The sequence shown here is derived from an EMBL/GenBank/DDBJ whole genome shotgun (WGS) entry which is preliminary data.</text>
</comment>
<feature type="transmembrane region" description="Helical" evidence="1">
    <location>
        <begin position="31"/>
        <end position="52"/>
    </location>
</feature>